<evidence type="ECO:0000256" key="4">
    <source>
        <dbReference type="ARBA" id="ARBA00022618"/>
    </source>
</evidence>
<keyword evidence="8" id="KW-0131">Cell cycle</keyword>
<protein>
    <submittedName>
        <fullName evidence="12">Mis12-domain-containing protein</fullName>
    </submittedName>
</protein>
<organism evidence="12 13">
    <name type="scientific">Rickenella mellea</name>
    <dbReference type="NCBI Taxonomy" id="50990"/>
    <lineage>
        <taxon>Eukaryota</taxon>
        <taxon>Fungi</taxon>
        <taxon>Dikarya</taxon>
        <taxon>Basidiomycota</taxon>
        <taxon>Agaricomycotina</taxon>
        <taxon>Agaricomycetes</taxon>
        <taxon>Hymenochaetales</taxon>
        <taxon>Rickenellaceae</taxon>
        <taxon>Rickenella</taxon>
    </lineage>
</organism>
<evidence type="ECO:0000256" key="6">
    <source>
        <dbReference type="ARBA" id="ARBA00022838"/>
    </source>
</evidence>
<keyword evidence="5" id="KW-0498">Mitosis</keyword>
<name>A0A4Y7Q3P7_9AGAM</name>
<dbReference type="Proteomes" id="UP000294933">
    <property type="component" value="Unassembled WGS sequence"/>
</dbReference>
<sequence>QTQSFAASIIPRTTYGQQIVPPTLLPEILGFSPQLLLDDIVNAAQQSIFDCIDGLDAIATQWGQNWKKRTGEDVAQEFEQGIVTFQTLLESHTDLAFDFFETWSLRNIFSFPEGLPIVVPHQKGLDLNEPAEEEVELLAEIEELRQQITNQRKLKRMYTKAVRISATNLRRSEERVKRLDYLANPSTKDLLSLPEQVLQLYESVSSLPHIDPTASAAATSRLPDPGRRQWETNKTGYVNWAVGQLVAKSKEQGSGGGSTAVGNAVEQAYSVGEVGEVKGALSALEGTREGDDDEDMDMDADT</sequence>
<evidence type="ECO:0000256" key="3">
    <source>
        <dbReference type="ARBA" id="ARBA00022454"/>
    </source>
</evidence>
<evidence type="ECO:0000256" key="7">
    <source>
        <dbReference type="ARBA" id="ARBA00023054"/>
    </source>
</evidence>
<gene>
    <name evidence="12" type="ORF">BD410DRAFT_276242</name>
</gene>
<keyword evidence="13" id="KW-1185">Reference proteome</keyword>
<keyword evidence="7 10" id="KW-0175">Coiled coil</keyword>
<feature type="compositionally biased region" description="Acidic residues" evidence="11">
    <location>
        <begin position="290"/>
        <end position="302"/>
    </location>
</feature>
<dbReference type="EMBL" id="ML170177">
    <property type="protein sequence ID" value="TDL22005.1"/>
    <property type="molecule type" value="Genomic_DNA"/>
</dbReference>
<dbReference type="OrthoDB" id="1884855at2759"/>
<dbReference type="PANTHER" id="PTHR14527:SF2">
    <property type="entry name" value="PROTEIN MIS12 HOMOLOG"/>
    <property type="match status" value="1"/>
</dbReference>
<dbReference type="GO" id="GO:0000444">
    <property type="term" value="C:MIS12/MIND type complex"/>
    <property type="evidence" value="ECO:0007669"/>
    <property type="project" value="TreeGrafter"/>
</dbReference>
<feature type="coiled-coil region" evidence="10">
    <location>
        <begin position="131"/>
        <end position="161"/>
    </location>
</feature>
<evidence type="ECO:0000256" key="8">
    <source>
        <dbReference type="ARBA" id="ARBA00023306"/>
    </source>
</evidence>
<evidence type="ECO:0000256" key="2">
    <source>
        <dbReference type="ARBA" id="ARBA00008643"/>
    </source>
</evidence>
<evidence type="ECO:0000256" key="10">
    <source>
        <dbReference type="SAM" id="Coils"/>
    </source>
</evidence>
<evidence type="ECO:0000256" key="1">
    <source>
        <dbReference type="ARBA" id="ARBA00004629"/>
    </source>
</evidence>
<comment type="subcellular location">
    <subcellularLocation>
        <location evidence="1">Chromosome</location>
        <location evidence="1">Centromere</location>
        <location evidence="1">Kinetochore</location>
    </subcellularLocation>
</comment>
<accession>A0A4Y7Q3P7</accession>
<evidence type="ECO:0000313" key="12">
    <source>
        <dbReference type="EMBL" id="TDL22005.1"/>
    </source>
</evidence>
<evidence type="ECO:0000313" key="13">
    <source>
        <dbReference type="Proteomes" id="UP000294933"/>
    </source>
</evidence>
<keyword evidence="9" id="KW-0137">Centromere</keyword>
<dbReference type="GO" id="GO:0000070">
    <property type="term" value="P:mitotic sister chromatid segregation"/>
    <property type="evidence" value="ECO:0007669"/>
    <property type="project" value="TreeGrafter"/>
</dbReference>
<evidence type="ECO:0000256" key="5">
    <source>
        <dbReference type="ARBA" id="ARBA00022776"/>
    </source>
</evidence>
<dbReference type="PANTHER" id="PTHR14527">
    <property type="entry name" value="PROTEIN MIS12 HOMOLOG"/>
    <property type="match status" value="1"/>
</dbReference>
<comment type="similarity">
    <text evidence="2">Belongs to the mis12 family.</text>
</comment>
<dbReference type="VEuPathDB" id="FungiDB:BD410DRAFT_276242"/>
<evidence type="ECO:0000256" key="11">
    <source>
        <dbReference type="SAM" id="MobiDB-lite"/>
    </source>
</evidence>
<dbReference type="STRING" id="50990.A0A4Y7Q3P7"/>
<dbReference type="InterPro" id="IPR008685">
    <property type="entry name" value="Centromere_Mis12"/>
</dbReference>
<keyword evidence="6" id="KW-0995">Kinetochore</keyword>
<keyword evidence="3" id="KW-0158">Chromosome</keyword>
<proteinExistence type="inferred from homology"/>
<dbReference type="GO" id="GO:0051301">
    <property type="term" value="P:cell division"/>
    <property type="evidence" value="ECO:0007669"/>
    <property type="project" value="UniProtKB-KW"/>
</dbReference>
<reference evidence="12 13" key="1">
    <citation type="submission" date="2018-06" db="EMBL/GenBank/DDBJ databases">
        <title>A transcriptomic atlas of mushroom development highlights an independent origin of complex multicellularity.</title>
        <authorList>
            <consortium name="DOE Joint Genome Institute"/>
            <person name="Krizsan K."/>
            <person name="Almasi E."/>
            <person name="Merenyi Z."/>
            <person name="Sahu N."/>
            <person name="Viragh M."/>
            <person name="Koszo T."/>
            <person name="Mondo S."/>
            <person name="Kiss B."/>
            <person name="Balint B."/>
            <person name="Kues U."/>
            <person name="Barry K."/>
            <person name="Hegedus J.C."/>
            <person name="Henrissat B."/>
            <person name="Johnson J."/>
            <person name="Lipzen A."/>
            <person name="Ohm R."/>
            <person name="Nagy I."/>
            <person name="Pangilinan J."/>
            <person name="Yan J."/>
            <person name="Xiong Y."/>
            <person name="Grigoriev I.V."/>
            <person name="Hibbett D.S."/>
            <person name="Nagy L.G."/>
        </authorList>
    </citation>
    <scope>NUCLEOTIDE SEQUENCE [LARGE SCALE GENOMIC DNA]</scope>
    <source>
        <strain evidence="12 13">SZMC22713</strain>
    </source>
</reference>
<keyword evidence="4" id="KW-0132">Cell division</keyword>
<feature type="region of interest" description="Disordered" evidence="11">
    <location>
        <begin position="280"/>
        <end position="302"/>
    </location>
</feature>
<feature type="non-terminal residue" evidence="12">
    <location>
        <position position="1"/>
    </location>
</feature>
<dbReference type="AlphaFoldDB" id="A0A4Y7Q3P7"/>
<dbReference type="GO" id="GO:0051382">
    <property type="term" value="P:kinetochore assembly"/>
    <property type="evidence" value="ECO:0007669"/>
    <property type="project" value="TreeGrafter"/>
</dbReference>
<dbReference type="GO" id="GO:0005634">
    <property type="term" value="C:nucleus"/>
    <property type="evidence" value="ECO:0007669"/>
    <property type="project" value="InterPro"/>
</dbReference>
<evidence type="ECO:0000256" key="9">
    <source>
        <dbReference type="ARBA" id="ARBA00023328"/>
    </source>
</evidence>
<dbReference type="Pfam" id="PF05859">
    <property type="entry name" value="Mis12"/>
    <property type="match status" value="1"/>
</dbReference>